<accession>A0A1Q9JEU3</accession>
<dbReference type="RefSeq" id="WP_075711766.1">
    <property type="nucleotide sequence ID" value="NZ_MJIE01000001.1"/>
</dbReference>
<dbReference type="Proteomes" id="UP000187404">
    <property type="component" value="Unassembled WGS sequence"/>
</dbReference>
<dbReference type="OrthoDB" id="9792592at2"/>
<evidence type="ECO:0000313" key="3">
    <source>
        <dbReference type="Proteomes" id="UP000187404"/>
    </source>
</evidence>
<dbReference type="InterPro" id="IPR007419">
    <property type="entry name" value="BFD-like_2Fe2S-bd_dom"/>
</dbReference>
<comment type="caution">
    <text evidence="2">The sequence shown here is derived from an EMBL/GenBank/DDBJ whole genome shotgun (WGS) entry which is preliminary data.</text>
</comment>
<feature type="domain" description="BFD-like [2Fe-2S]-binding" evidence="1">
    <location>
        <begin position="10"/>
        <end position="58"/>
    </location>
</feature>
<proteinExistence type="predicted"/>
<gene>
    <name evidence="2" type="ORF">BHK98_00765</name>
</gene>
<evidence type="ECO:0000313" key="2">
    <source>
        <dbReference type="EMBL" id="OLR54746.1"/>
    </source>
</evidence>
<dbReference type="EMBL" id="MJIE01000001">
    <property type="protein sequence ID" value="OLR54746.1"/>
    <property type="molecule type" value="Genomic_DNA"/>
</dbReference>
<protein>
    <recommendedName>
        <fullName evidence="1">BFD-like [2Fe-2S]-binding domain-containing protein</fullName>
    </recommendedName>
</protein>
<dbReference type="Gene3D" id="1.10.10.1100">
    <property type="entry name" value="BFD-like [2Fe-2S]-binding domain"/>
    <property type="match status" value="1"/>
</dbReference>
<dbReference type="InterPro" id="IPR041854">
    <property type="entry name" value="BFD-like_2Fe2S-bd_dom_sf"/>
</dbReference>
<organism evidence="2 3">
    <name type="scientific">Hornefia porci</name>
    <dbReference type="NCBI Taxonomy" id="2652292"/>
    <lineage>
        <taxon>Bacteria</taxon>
        <taxon>Bacillati</taxon>
        <taxon>Bacillota</taxon>
        <taxon>Clostridia</taxon>
        <taxon>Peptostreptococcales</taxon>
        <taxon>Anaerovoracaceae</taxon>
        <taxon>Hornefia</taxon>
    </lineage>
</organism>
<reference evidence="2 3" key="1">
    <citation type="journal article" date="2016" name="Appl. Environ. Microbiol.">
        <title>Function and Phylogeny of Bacterial Butyryl Coenzyme A:Acetate Transferases and Their Diversity in the Proximal Colon of Swine.</title>
        <authorList>
            <person name="Trachsel J."/>
            <person name="Bayles D.O."/>
            <person name="Looft T."/>
            <person name="Levine U.Y."/>
            <person name="Allen H.K."/>
        </authorList>
    </citation>
    <scope>NUCLEOTIDE SEQUENCE [LARGE SCALE GENOMIC DNA]</scope>
    <source>
        <strain evidence="2 3">68-3-10</strain>
    </source>
</reference>
<sequence>MDKKSREYEVCLCHHVTRGEVEDFIREHQITDLKTLCESMDIGNKCGGCREDLDMILSDCAAEA</sequence>
<name>A0A1Q9JEU3_9FIRM</name>
<dbReference type="Pfam" id="PF04324">
    <property type="entry name" value="Fer2_BFD"/>
    <property type="match status" value="1"/>
</dbReference>
<evidence type="ECO:0000259" key="1">
    <source>
        <dbReference type="Pfam" id="PF04324"/>
    </source>
</evidence>
<dbReference type="AlphaFoldDB" id="A0A1Q9JEU3"/>
<keyword evidence="3" id="KW-1185">Reference proteome</keyword>